<feature type="transmembrane region" description="Helical" evidence="6">
    <location>
        <begin position="82"/>
        <end position="104"/>
    </location>
</feature>
<evidence type="ECO:0000256" key="5">
    <source>
        <dbReference type="SAM" id="MobiDB-lite"/>
    </source>
</evidence>
<evidence type="ECO:0000313" key="8">
    <source>
        <dbReference type="Proteomes" id="UP000241462"/>
    </source>
</evidence>
<dbReference type="PANTHER" id="PTHR23423">
    <property type="entry name" value="ORGANIC SOLUTE TRANSPORTER-RELATED"/>
    <property type="match status" value="1"/>
</dbReference>
<keyword evidence="4 6" id="KW-0472">Membrane</keyword>
<evidence type="ECO:0000256" key="1">
    <source>
        <dbReference type="ARBA" id="ARBA00004141"/>
    </source>
</evidence>
<evidence type="ECO:0000313" key="7">
    <source>
        <dbReference type="EMBL" id="PSR78877.1"/>
    </source>
</evidence>
<keyword evidence="8" id="KW-1185">Reference proteome</keyword>
<feature type="transmembrane region" description="Helical" evidence="6">
    <location>
        <begin position="247"/>
        <end position="265"/>
    </location>
</feature>
<evidence type="ECO:0000256" key="4">
    <source>
        <dbReference type="ARBA" id="ARBA00023136"/>
    </source>
</evidence>
<protein>
    <submittedName>
        <fullName evidence="7">Organic solute transporter Ostalpha-domain-containing protein</fullName>
    </submittedName>
</protein>
<dbReference type="InParanoid" id="A0A2T2ZXA3"/>
<dbReference type="GO" id="GO:0016020">
    <property type="term" value="C:membrane"/>
    <property type="evidence" value="ECO:0007669"/>
    <property type="project" value="UniProtKB-SubCell"/>
</dbReference>
<feature type="compositionally biased region" description="Polar residues" evidence="5">
    <location>
        <begin position="489"/>
        <end position="510"/>
    </location>
</feature>
<evidence type="ECO:0000256" key="2">
    <source>
        <dbReference type="ARBA" id="ARBA00022692"/>
    </source>
</evidence>
<feature type="transmembrane region" description="Helical" evidence="6">
    <location>
        <begin position="43"/>
        <end position="62"/>
    </location>
</feature>
<feature type="region of interest" description="Disordered" evidence="5">
    <location>
        <begin position="430"/>
        <end position="518"/>
    </location>
</feature>
<dbReference type="STRING" id="2025994.A0A2T2ZXA3"/>
<dbReference type="AlphaFoldDB" id="A0A2T2ZXA3"/>
<dbReference type="SMART" id="SM01417">
    <property type="entry name" value="Solute_trans_a"/>
    <property type="match status" value="1"/>
</dbReference>
<feature type="compositionally biased region" description="Gly residues" evidence="5">
    <location>
        <begin position="464"/>
        <end position="474"/>
    </location>
</feature>
<proteinExistence type="predicted"/>
<sequence length="518" mass="55376">MGLFNKGGSSSSASSNHTCPTLSLAVSSTTPIAASWTFHQLNVVLSGAAVAFSCLSILVLMANHAMHLSKPKEQLKIMRISLFFPVYGILCFLCVVAPQAYNYLHPWTDLAEAVALGNFFLLLCELLSPGESERDTFFAALDVPATKSRRGRRQSRQDGLTWYRKKWIAVFQFIPVSLLVDLFTCITAAANVYCMTSNKPYFAHLWLNIAHLLSLAIAIIAVLGFYKLLKPSLAGHKPLAKLLAFKLLIGLNFLLTIIFTVLNGLSDSPLAPTQQLSYSDVTVGIPMLVNCLLMVPFSLFFHYAYDVTPYYLSSLAANATLAQKLGPDANVADPEAQPMNSGLNSMDNFQVGAPITAYQGGPLGLKAWIWVWNPTEIIHALLFSVTMMSATGRSGRTRVAAGVYASADAAPPAGDAAMVYANSANPYSANQPYKYDQPQANNNSSASPPDYGQYNEGRVSGYSGVAGGDGGAGANPGFSNASANPAPGPQSNAYGYPQQHASQGHGTNTAYHGAGAQY</sequence>
<dbReference type="Proteomes" id="UP000241462">
    <property type="component" value="Unassembled WGS sequence"/>
</dbReference>
<keyword evidence="2 6" id="KW-0812">Transmembrane</keyword>
<feature type="transmembrane region" description="Helical" evidence="6">
    <location>
        <begin position="285"/>
        <end position="305"/>
    </location>
</feature>
<keyword evidence="3 6" id="KW-1133">Transmembrane helix</keyword>
<comment type="subcellular location">
    <subcellularLocation>
        <location evidence="1">Membrane</location>
        <topology evidence="1">Multi-pass membrane protein</topology>
    </subcellularLocation>
</comment>
<feature type="transmembrane region" description="Helical" evidence="6">
    <location>
        <begin position="205"/>
        <end position="226"/>
    </location>
</feature>
<evidence type="ECO:0000256" key="6">
    <source>
        <dbReference type="SAM" id="Phobius"/>
    </source>
</evidence>
<dbReference type="Pfam" id="PF03619">
    <property type="entry name" value="Solute_trans_a"/>
    <property type="match status" value="1"/>
</dbReference>
<feature type="compositionally biased region" description="Polar residues" evidence="5">
    <location>
        <begin position="438"/>
        <end position="447"/>
    </location>
</feature>
<dbReference type="EMBL" id="KZ678587">
    <property type="protein sequence ID" value="PSR78877.1"/>
    <property type="molecule type" value="Genomic_DNA"/>
</dbReference>
<feature type="transmembrane region" description="Helical" evidence="6">
    <location>
        <begin position="167"/>
        <end position="193"/>
    </location>
</feature>
<dbReference type="InterPro" id="IPR005178">
    <property type="entry name" value="Ostalpha/TMEM184C"/>
</dbReference>
<gene>
    <name evidence="7" type="ORF">BD289DRAFT_110354</name>
</gene>
<name>A0A2T2ZXA3_9PEZI</name>
<reference evidence="7 8" key="1">
    <citation type="journal article" date="2018" name="Mycol. Prog.">
        <title>Coniella lustricola, a new species from submerged detritus.</title>
        <authorList>
            <person name="Raudabaugh D.B."/>
            <person name="Iturriaga T."/>
            <person name="Carver A."/>
            <person name="Mondo S."/>
            <person name="Pangilinan J."/>
            <person name="Lipzen A."/>
            <person name="He G."/>
            <person name="Amirebrahimi M."/>
            <person name="Grigoriev I.V."/>
            <person name="Miller A.N."/>
        </authorList>
    </citation>
    <scope>NUCLEOTIDE SEQUENCE [LARGE SCALE GENOMIC DNA]</scope>
    <source>
        <strain evidence="7 8">B22-T-1</strain>
    </source>
</reference>
<accession>A0A2T2ZXA3</accession>
<dbReference type="OrthoDB" id="5348404at2759"/>
<organism evidence="7 8">
    <name type="scientific">Coniella lustricola</name>
    <dbReference type="NCBI Taxonomy" id="2025994"/>
    <lineage>
        <taxon>Eukaryota</taxon>
        <taxon>Fungi</taxon>
        <taxon>Dikarya</taxon>
        <taxon>Ascomycota</taxon>
        <taxon>Pezizomycotina</taxon>
        <taxon>Sordariomycetes</taxon>
        <taxon>Sordariomycetidae</taxon>
        <taxon>Diaporthales</taxon>
        <taxon>Schizoparmaceae</taxon>
        <taxon>Coniella</taxon>
    </lineage>
</organism>
<evidence type="ECO:0000256" key="3">
    <source>
        <dbReference type="ARBA" id="ARBA00022989"/>
    </source>
</evidence>